<dbReference type="Pfam" id="PF07681">
    <property type="entry name" value="DoxX"/>
    <property type="match status" value="1"/>
</dbReference>
<evidence type="ECO:0000256" key="3">
    <source>
        <dbReference type="ARBA" id="ARBA00022475"/>
    </source>
</evidence>
<keyword evidence="9" id="KW-1185">Reference proteome</keyword>
<dbReference type="Proteomes" id="UP001178354">
    <property type="component" value="Unassembled WGS sequence"/>
</dbReference>
<evidence type="ECO:0000313" key="9">
    <source>
        <dbReference type="Proteomes" id="UP001178354"/>
    </source>
</evidence>
<comment type="similarity">
    <text evidence="2">Belongs to the DoxX family.</text>
</comment>
<comment type="subcellular location">
    <subcellularLocation>
        <location evidence="1">Cell membrane</location>
        <topology evidence="1">Multi-pass membrane protein</topology>
    </subcellularLocation>
</comment>
<keyword evidence="6 7" id="KW-0472">Membrane</keyword>
<dbReference type="InterPro" id="IPR051907">
    <property type="entry name" value="DoxX-like_oxidoreductase"/>
</dbReference>
<organism evidence="8 9">
    <name type="scientific">Porticoccus litoralis</name>
    <dbReference type="NCBI Taxonomy" id="434086"/>
    <lineage>
        <taxon>Bacteria</taxon>
        <taxon>Pseudomonadati</taxon>
        <taxon>Pseudomonadota</taxon>
        <taxon>Gammaproteobacteria</taxon>
        <taxon>Cellvibrionales</taxon>
        <taxon>Porticoccaceae</taxon>
        <taxon>Porticoccus</taxon>
    </lineage>
</organism>
<dbReference type="RefSeq" id="WP_305169039.1">
    <property type="nucleotide sequence ID" value="NZ_JAUUUU010000001.1"/>
</dbReference>
<protein>
    <submittedName>
        <fullName evidence="8">DoxX family protein</fullName>
    </submittedName>
</protein>
<evidence type="ECO:0000256" key="4">
    <source>
        <dbReference type="ARBA" id="ARBA00022692"/>
    </source>
</evidence>
<feature type="transmembrane region" description="Helical" evidence="7">
    <location>
        <begin position="77"/>
        <end position="97"/>
    </location>
</feature>
<comment type="caution">
    <text evidence="8">The sequence shown here is derived from an EMBL/GenBank/DDBJ whole genome shotgun (WGS) entry which is preliminary data.</text>
</comment>
<reference evidence="8" key="1">
    <citation type="journal article" date="2010" name="Int. J. Syst. Evol. Microbiol.">
        <title>Porticoccus litoralis gen. nov., sp. nov., a gammaproteobacterium isolated from the Yellow Sea.</title>
        <authorList>
            <person name="Oh H.M."/>
            <person name="Kim H."/>
            <person name="Kim K.M."/>
            <person name="Min G.S."/>
            <person name="Cho J.C."/>
        </authorList>
    </citation>
    <scope>NUCLEOTIDE SEQUENCE</scope>
    <source>
        <strain evidence="8">DSM 25064</strain>
    </source>
</reference>
<sequence>MNYYQSLATFLLRLGLGIMILLHGVAKIINPGTLDFISGKLSNFGLPSELAYLVYLGEVLAPLMVILGYFNRLGAILIAGNMLAAIILVHGGDVFSLTNHGGWGIELQGMFLLAAIAVALQGTGKYALRPD</sequence>
<dbReference type="PANTHER" id="PTHR33452:SF1">
    <property type="entry name" value="INNER MEMBRANE PROTEIN YPHA-RELATED"/>
    <property type="match status" value="1"/>
</dbReference>
<dbReference type="PANTHER" id="PTHR33452">
    <property type="entry name" value="OXIDOREDUCTASE CATD-RELATED"/>
    <property type="match status" value="1"/>
</dbReference>
<feature type="transmembrane region" description="Helical" evidence="7">
    <location>
        <begin position="50"/>
        <end position="70"/>
    </location>
</feature>
<keyword evidence="5 7" id="KW-1133">Transmembrane helix</keyword>
<dbReference type="EMBL" id="JAUUUU010000001">
    <property type="protein sequence ID" value="MDP1519525.1"/>
    <property type="molecule type" value="Genomic_DNA"/>
</dbReference>
<evidence type="ECO:0000256" key="6">
    <source>
        <dbReference type="ARBA" id="ARBA00023136"/>
    </source>
</evidence>
<dbReference type="GO" id="GO:0005886">
    <property type="term" value="C:plasma membrane"/>
    <property type="evidence" value="ECO:0007669"/>
    <property type="project" value="UniProtKB-SubCell"/>
</dbReference>
<feature type="transmembrane region" description="Helical" evidence="7">
    <location>
        <begin position="7"/>
        <end position="30"/>
    </location>
</feature>
<name>A0AAW8AWL0_9GAMM</name>
<keyword evidence="4 7" id="KW-0812">Transmembrane</keyword>
<proteinExistence type="inferred from homology"/>
<accession>A0AAW8AWL0</accession>
<evidence type="ECO:0000256" key="7">
    <source>
        <dbReference type="SAM" id="Phobius"/>
    </source>
</evidence>
<keyword evidence="3" id="KW-1003">Cell membrane</keyword>
<evidence type="ECO:0000256" key="5">
    <source>
        <dbReference type="ARBA" id="ARBA00022989"/>
    </source>
</evidence>
<gene>
    <name evidence="8" type="ORF">Q8A57_00905</name>
</gene>
<evidence type="ECO:0000313" key="8">
    <source>
        <dbReference type="EMBL" id="MDP1519525.1"/>
    </source>
</evidence>
<dbReference type="AlphaFoldDB" id="A0AAW8AWL0"/>
<dbReference type="InterPro" id="IPR032808">
    <property type="entry name" value="DoxX"/>
</dbReference>
<evidence type="ECO:0000256" key="2">
    <source>
        <dbReference type="ARBA" id="ARBA00006679"/>
    </source>
</evidence>
<evidence type="ECO:0000256" key="1">
    <source>
        <dbReference type="ARBA" id="ARBA00004651"/>
    </source>
</evidence>
<reference evidence="8" key="2">
    <citation type="submission" date="2023-08" db="EMBL/GenBank/DDBJ databases">
        <authorList>
            <person name="Luo J."/>
        </authorList>
    </citation>
    <scope>NUCLEOTIDE SEQUENCE</scope>
    <source>
        <strain evidence="8">DSM 25064</strain>
    </source>
</reference>
<feature type="transmembrane region" description="Helical" evidence="7">
    <location>
        <begin position="109"/>
        <end position="128"/>
    </location>
</feature>